<feature type="transmembrane region" description="Helical" evidence="1">
    <location>
        <begin position="12"/>
        <end position="35"/>
    </location>
</feature>
<comment type="caution">
    <text evidence="3">The sequence shown here is derived from an EMBL/GenBank/DDBJ whole genome shotgun (WGS) entry which is preliminary data.</text>
</comment>
<protein>
    <recommendedName>
        <fullName evidence="2">DUF2231 domain-containing protein</fullName>
    </recommendedName>
</protein>
<keyword evidence="1" id="KW-1133">Transmembrane helix</keyword>
<keyword evidence="1" id="KW-0812">Transmembrane</keyword>
<dbReference type="Proteomes" id="UP000050482">
    <property type="component" value="Unassembled WGS sequence"/>
</dbReference>
<dbReference type="InterPro" id="IPR019251">
    <property type="entry name" value="DUF2231_TM"/>
</dbReference>
<dbReference type="STRING" id="471514.AN477_06395"/>
<gene>
    <name evidence="3" type="ORF">AN477_06395</name>
</gene>
<evidence type="ECO:0000313" key="3">
    <source>
        <dbReference type="EMBL" id="KPV44679.1"/>
    </source>
</evidence>
<evidence type="ECO:0000256" key="1">
    <source>
        <dbReference type="SAM" id="Phobius"/>
    </source>
</evidence>
<dbReference type="Pfam" id="PF09990">
    <property type="entry name" value="DUF2231"/>
    <property type="match status" value="1"/>
</dbReference>
<feature type="transmembrane region" description="Helical" evidence="1">
    <location>
        <begin position="89"/>
        <end position="107"/>
    </location>
</feature>
<name>A0A0P9CGK7_9BACL</name>
<feature type="domain" description="DUF2231" evidence="2">
    <location>
        <begin position="11"/>
        <end position="151"/>
    </location>
</feature>
<dbReference type="PATRIC" id="fig|471514.4.peg.4257"/>
<accession>A0A0P9CGK7</accession>
<dbReference type="AlphaFoldDB" id="A0A0P9CGK7"/>
<keyword evidence="1" id="KW-0472">Membrane</keyword>
<reference evidence="3 4" key="1">
    <citation type="submission" date="2015-09" db="EMBL/GenBank/DDBJ databases">
        <title>Draft genome sequence of Alicyclobacillus ferrooxydans DSM 22381.</title>
        <authorList>
            <person name="Hemp J."/>
        </authorList>
    </citation>
    <scope>NUCLEOTIDE SEQUENCE [LARGE SCALE GENOMIC DNA]</scope>
    <source>
        <strain evidence="3 4">TC-34</strain>
    </source>
</reference>
<dbReference type="EMBL" id="LJCO01000030">
    <property type="protein sequence ID" value="KPV44679.1"/>
    <property type="molecule type" value="Genomic_DNA"/>
</dbReference>
<proteinExistence type="predicted"/>
<evidence type="ECO:0000259" key="2">
    <source>
        <dbReference type="Pfam" id="PF09990"/>
    </source>
</evidence>
<feature type="transmembrane region" description="Helical" evidence="1">
    <location>
        <begin position="114"/>
        <end position="136"/>
    </location>
</feature>
<dbReference type="OrthoDB" id="9792840at2"/>
<feature type="transmembrane region" description="Helical" evidence="1">
    <location>
        <begin position="47"/>
        <end position="69"/>
    </location>
</feature>
<keyword evidence="4" id="KW-1185">Reference proteome</keyword>
<sequence length="152" mass="16529">MASLYHLFPATIHPMVVHFTIAIVYLAGFAGLIGVVWRGRDGFFPKLYLLMLFLAILATIAAGAAGVISESYLKSIPHGVASTLETHKSYGELTGVSVVIAFVLQSWRWWRKKPLWSVSLVSLLFAIVAVVFVSMAGHLGGMMVYHHGLGVS</sequence>
<organism evidence="3 4">
    <name type="scientific">Alicyclobacillus ferrooxydans</name>
    <dbReference type="NCBI Taxonomy" id="471514"/>
    <lineage>
        <taxon>Bacteria</taxon>
        <taxon>Bacillati</taxon>
        <taxon>Bacillota</taxon>
        <taxon>Bacilli</taxon>
        <taxon>Bacillales</taxon>
        <taxon>Alicyclobacillaceae</taxon>
        <taxon>Alicyclobacillus</taxon>
    </lineage>
</organism>
<evidence type="ECO:0000313" key="4">
    <source>
        <dbReference type="Proteomes" id="UP000050482"/>
    </source>
</evidence>